<sequence length="273" mass="29822">MAQNLYIESLSLTSATFVTAISNLVPAVTFALAVSFRLEKLNLGNLAGKAKLLGSIIGIGGAMLLTFYRGVEIDIWSTHVDLLNHGQHGSSHVAAPQSDSGKRVWGCVFALGSSICYGLWLILQAKMNVRFPYYFSSVALMSTMGAIQAVGFALCTERDWSQWKLAFYPLMLLLVALSGSLMLNEKLHLGSVLGAVPIVLGLYLVLWGKSEEAKQKIQLVPADSLSPESIEIVVSNPSTPDKNKTCSRDSEGTHRSLEKEHDEYTDSRTQERQ</sequence>
<feature type="transmembrane region" description="Helical" evidence="5">
    <location>
        <begin position="189"/>
        <end position="208"/>
    </location>
</feature>
<dbReference type="Proteomes" id="UP001187192">
    <property type="component" value="Unassembled WGS sequence"/>
</dbReference>
<dbReference type="GO" id="GO:0016020">
    <property type="term" value="C:membrane"/>
    <property type="evidence" value="ECO:0007669"/>
    <property type="project" value="InterPro"/>
</dbReference>
<feature type="transmembrane region" description="Helical" evidence="5">
    <location>
        <begin position="50"/>
        <end position="68"/>
    </location>
</feature>
<keyword evidence="7" id="KW-1185">Reference proteome</keyword>
<feature type="transmembrane region" description="Helical" evidence="5">
    <location>
        <begin position="131"/>
        <end position="153"/>
    </location>
</feature>
<dbReference type="GO" id="GO:0022857">
    <property type="term" value="F:transmembrane transporter activity"/>
    <property type="evidence" value="ECO:0007669"/>
    <property type="project" value="InterPro"/>
</dbReference>
<feature type="transmembrane region" description="Helical" evidence="5">
    <location>
        <begin position="165"/>
        <end position="183"/>
    </location>
</feature>
<gene>
    <name evidence="6" type="ORF">TIFTF001_028160</name>
</gene>
<feature type="transmembrane region" description="Helical" evidence="5">
    <location>
        <begin position="12"/>
        <end position="38"/>
    </location>
</feature>
<keyword evidence="1 5" id="KW-0812">Transmembrane</keyword>
<evidence type="ECO:0000256" key="1">
    <source>
        <dbReference type="ARBA" id="ARBA00022692"/>
    </source>
</evidence>
<evidence type="ECO:0000256" key="4">
    <source>
        <dbReference type="SAM" id="MobiDB-lite"/>
    </source>
</evidence>
<keyword evidence="2 5" id="KW-1133">Transmembrane helix</keyword>
<evidence type="ECO:0000256" key="5">
    <source>
        <dbReference type="SAM" id="Phobius"/>
    </source>
</evidence>
<dbReference type="AlphaFoldDB" id="A0AA88DPE7"/>
<evidence type="ECO:0000313" key="6">
    <source>
        <dbReference type="EMBL" id="GMN59066.1"/>
    </source>
</evidence>
<protein>
    <recommendedName>
        <fullName evidence="8">WAT1-related protein</fullName>
    </recommendedName>
</protein>
<name>A0AA88DPE7_FICCA</name>
<evidence type="ECO:0000313" key="7">
    <source>
        <dbReference type="Proteomes" id="UP001187192"/>
    </source>
</evidence>
<reference evidence="6" key="1">
    <citation type="submission" date="2023-07" db="EMBL/GenBank/DDBJ databases">
        <title>draft genome sequence of fig (Ficus carica).</title>
        <authorList>
            <person name="Takahashi T."/>
            <person name="Nishimura K."/>
        </authorList>
    </citation>
    <scope>NUCLEOTIDE SEQUENCE</scope>
</reference>
<proteinExistence type="predicted"/>
<feature type="region of interest" description="Disordered" evidence="4">
    <location>
        <begin position="233"/>
        <end position="273"/>
    </location>
</feature>
<feature type="transmembrane region" description="Helical" evidence="5">
    <location>
        <begin position="104"/>
        <end position="125"/>
    </location>
</feature>
<keyword evidence="3 5" id="KW-0472">Membrane</keyword>
<dbReference type="EMBL" id="BTGU01000083">
    <property type="protein sequence ID" value="GMN59066.1"/>
    <property type="molecule type" value="Genomic_DNA"/>
</dbReference>
<organism evidence="6 7">
    <name type="scientific">Ficus carica</name>
    <name type="common">Common fig</name>
    <dbReference type="NCBI Taxonomy" id="3494"/>
    <lineage>
        <taxon>Eukaryota</taxon>
        <taxon>Viridiplantae</taxon>
        <taxon>Streptophyta</taxon>
        <taxon>Embryophyta</taxon>
        <taxon>Tracheophyta</taxon>
        <taxon>Spermatophyta</taxon>
        <taxon>Magnoliopsida</taxon>
        <taxon>eudicotyledons</taxon>
        <taxon>Gunneridae</taxon>
        <taxon>Pentapetalae</taxon>
        <taxon>rosids</taxon>
        <taxon>fabids</taxon>
        <taxon>Rosales</taxon>
        <taxon>Moraceae</taxon>
        <taxon>Ficeae</taxon>
        <taxon>Ficus</taxon>
    </lineage>
</organism>
<comment type="caution">
    <text evidence="6">The sequence shown here is derived from an EMBL/GenBank/DDBJ whole genome shotgun (WGS) entry which is preliminary data.</text>
</comment>
<dbReference type="InterPro" id="IPR030184">
    <property type="entry name" value="WAT1-related"/>
</dbReference>
<evidence type="ECO:0000256" key="2">
    <source>
        <dbReference type="ARBA" id="ARBA00022989"/>
    </source>
</evidence>
<accession>A0AA88DPE7</accession>
<feature type="compositionally biased region" description="Basic and acidic residues" evidence="4">
    <location>
        <begin position="241"/>
        <end position="273"/>
    </location>
</feature>
<dbReference type="PANTHER" id="PTHR31218">
    <property type="entry name" value="WAT1-RELATED PROTEIN"/>
    <property type="match status" value="1"/>
</dbReference>
<evidence type="ECO:0008006" key="8">
    <source>
        <dbReference type="Google" id="ProtNLM"/>
    </source>
</evidence>
<evidence type="ECO:0000256" key="3">
    <source>
        <dbReference type="ARBA" id="ARBA00023136"/>
    </source>
</evidence>